<evidence type="ECO:0000313" key="2">
    <source>
        <dbReference type="Proteomes" id="UP001597042"/>
    </source>
</evidence>
<proteinExistence type="predicted"/>
<organism evidence="1 2">
    <name type="scientific">Microbacterium koreense</name>
    <dbReference type="NCBI Taxonomy" id="323761"/>
    <lineage>
        <taxon>Bacteria</taxon>
        <taxon>Bacillati</taxon>
        <taxon>Actinomycetota</taxon>
        <taxon>Actinomycetes</taxon>
        <taxon>Micrococcales</taxon>
        <taxon>Microbacteriaceae</taxon>
        <taxon>Microbacterium</taxon>
    </lineage>
</organism>
<evidence type="ECO:0000313" key="1">
    <source>
        <dbReference type="EMBL" id="MFD0780354.1"/>
    </source>
</evidence>
<dbReference type="Proteomes" id="UP001597042">
    <property type="component" value="Unassembled WGS sequence"/>
</dbReference>
<keyword evidence="2" id="KW-1185">Reference proteome</keyword>
<sequence>MRILVCAAYLPFPPKGGGRADIWRRIEGFVELGHSVMLLHQYDPNGSLAPREGDFAAMDQVLTARFSYPIERSARRTIRQLVGQFHTPWHAAKALPDTHVAEDLRRQVRDFAPDVIWLDGPWLGEVARGIRHERPVPLLYRSHNIEHLYLRRQARASPRWRNKVAWHVITLGLRRYELGLMRESTRVLDISLDDLAFWSARGVSSIEWLPPLPELALTGDPITPIPSDVLFVGGLRLPNNVAGVHWLVDDVWPRVRARLPDATVTVVGSGPDRELRTHLESMDGVRTAFDVPTIPPYLFGARVLVNPVHTGSGVQLKMLDMLMTRAPIVTRSQGVRGLPSDVVAQCEVHDSAEAFADAVVQRLSEPRVDLDSREAVRRHFTLASLEGALRGIDTNLEDGGDRV</sequence>
<accession>A0ABW2ZNY4</accession>
<comment type="caution">
    <text evidence="1">The sequence shown here is derived from an EMBL/GenBank/DDBJ whole genome shotgun (WGS) entry which is preliminary data.</text>
</comment>
<dbReference type="RefSeq" id="WP_378750828.1">
    <property type="nucleotide sequence ID" value="NZ_JBHSSV010000003.1"/>
</dbReference>
<name>A0ABW2ZNY4_9MICO</name>
<dbReference type="EMBL" id="JBHTIM010000001">
    <property type="protein sequence ID" value="MFD0780354.1"/>
    <property type="molecule type" value="Genomic_DNA"/>
</dbReference>
<dbReference type="SUPFAM" id="SSF53756">
    <property type="entry name" value="UDP-Glycosyltransferase/glycogen phosphorylase"/>
    <property type="match status" value="1"/>
</dbReference>
<dbReference type="PANTHER" id="PTHR12526:SF600">
    <property type="entry name" value="GLYCOSYL TRANSFERASE GROUP 1"/>
    <property type="match status" value="1"/>
</dbReference>
<protein>
    <submittedName>
        <fullName evidence="1">Glycosyltransferase</fullName>
    </submittedName>
</protein>
<reference evidence="2" key="1">
    <citation type="journal article" date="2019" name="Int. J. Syst. Evol. Microbiol.">
        <title>The Global Catalogue of Microorganisms (GCM) 10K type strain sequencing project: providing services to taxonomists for standard genome sequencing and annotation.</title>
        <authorList>
            <consortium name="The Broad Institute Genomics Platform"/>
            <consortium name="The Broad Institute Genome Sequencing Center for Infectious Disease"/>
            <person name="Wu L."/>
            <person name="Ma J."/>
        </authorList>
    </citation>
    <scope>NUCLEOTIDE SEQUENCE [LARGE SCALE GENOMIC DNA]</scope>
    <source>
        <strain evidence="2">CCUG 50754</strain>
    </source>
</reference>
<dbReference type="Pfam" id="PF13692">
    <property type="entry name" value="Glyco_trans_1_4"/>
    <property type="match status" value="1"/>
</dbReference>
<dbReference type="Gene3D" id="3.40.50.2000">
    <property type="entry name" value="Glycogen Phosphorylase B"/>
    <property type="match status" value="2"/>
</dbReference>
<gene>
    <name evidence="1" type="ORF">ACFQZV_03440</name>
</gene>
<dbReference type="PANTHER" id="PTHR12526">
    <property type="entry name" value="GLYCOSYLTRANSFERASE"/>
    <property type="match status" value="1"/>
</dbReference>